<dbReference type="InterPro" id="IPR011050">
    <property type="entry name" value="Pectin_lyase_fold/virulence"/>
</dbReference>
<dbReference type="Pfam" id="PF08305">
    <property type="entry name" value="NPCBM"/>
    <property type="match status" value="1"/>
</dbReference>
<keyword evidence="4" id="KW-0677">Repeat</keyword>
<dbReference type="Gene3D" id="2.60.120.1060">
    <property type="entry name" value="NPCBM/NEW2 domain"/>
    <property type="match status" value="1"/>
</dbReference>
<evidence type="ECO:0000256" key="2">
    <source>
        <dbReference type="ARBA" id="ARBA00001271"/>
    </source>
</evidence>
<gene>
    <name evidence="9" type="ORF">WKV53_11165</name>
</gene>
<sequence>MRPVVLRLFFAAAPLAAAEPAVTDADLAVANQSYGELRRDLSVDGNPLRSGGNTFASGLGSHASAEVPVTVPAGTARFSGAAGVDEEVGAGKGSVRFRILSGDAVLWESPVMKAGDAPAVFDIAVSAKTHRRLYLQADALDGNSYDHADWLDLKWTTGDTPDAGPTKIFSSEEFGLTPGDEKDQTPALRLALAALRSSPGSTLKLAKGVYHFHETGALKRHYHVSNHDQPEWQPVSVPLVDLRDVTLDGSGSTFLFHGSPAPFLIQDSEKVTVRGIAVDYVIPHLAQGIVTATGPGWYEMTVDPEKFPHEVRNGWFTFRGDGWANPAGKGGIVFKASNGMIAPETADYNFGGPLTMLAPGRYRVEKDIAQSGIGTGDVLTLRQGPSRPHPAFVLYRAKDTVLEDCPIHAAHGMGILAQRSENIRVTGGGTHPAPGSGLHFSTNADATHYSNCKGLIVEENGLYSGMMDDAINVHATCLHIVEKVDAHTLRCRYMHEQAVGFEIALPGESLRFIKASTLTDGETRRIARIRRLSTQDILFTFETPVPDAVAAGDALENPDWHPEVIFRGNTVTNNRARGALFTTNRPVLVENNRFVRSSGSAILLAGDANGWFESGACHDVLIRKNLFEDNLTSRYQFTEALIAAYPEVPDLKDQTTRYHRNVRIEDNDFKTFDVPLVFAISVDGLAFTGNRVTYNTNYKSWNRPPFDFRSCDHTVIRDNKVENLPAERTWPE</sequence>
<evidence type="ECO:0000313" key="10">
    <source>
        <dbReference type="Proteomes" id="UP001371305"/>
    </source>
</evidence>
<evidence type="ECO:0000259" key="8">
    <source>
        <dbReference type="SMART" id="SM00776"/>
    </source>
</evidence>
<evidence type="ECO:0000256" key="1">
    <source>
        <dbReference type="ARBA" id="ARBA00001255"/>
    </source>
</evidence>
<dbReference type="EMBL" id="JBBUKT010000003">
    <property type="protein sequence ID" value="MEK7951062.1"/>
    <property type="molecule type" value="Genomic_DNA"/>
</dbReference>
<keyword evidence="5" id="KW-0378">Hydrolase</keyword>
<proteinExistence type="predicted"/>
<feature type="signal peptide" evidence="7">
    <location>
        <begin position="1"/>
        <end position="17"/>
    </location>
</feature>
<dbReference type="Gene3D" id="2.160.20.10">
    <property type="entry name" value="Single-stranded right-handed beta-helix, Pectin lyase-like"/>
    <property type="match status" value="2"/>
</dbReference>
<dbReference type="RefSeq" id="WP_341404664.1">
    <property type="nucleotide sequence ID" value="NZ_JBBUKT010000003.1"/>
</dbReference>
<feature type="chain" id="PRO_5047535713" evidence="7">
    <location>
        <begin position="18"/>
        <end position="732"/>
    </location>
</feature>
<comment type="catalytic activity">
    <reaction evidence="2">
        <text>Hydrolysis of terminal, non-reducing branched (1-&gt;3)-alpha-D-galactosidic residues, producing free D-galactose.</text>
        <dbReference type="EC" id="3.2.1.n1"/>
    </reaction>
</comment>
<organism evidence="9 10">
    <name type="scientific">Luteolibacter soli</name>
    <dbReference type="NCBI Taxonomy" id="3135280"/>
    <lineage>
        <taxon>Bacteria</taxon>
        <taxon>Pseudomonadati</taxon>
        <taxon>Verrucomicrobiota</taxon>
        <taxon>Verrucomicrobiia</taxon>
        <taxon>Verrucomicrobiales</taxon>
        <taxon>Verrucomicrobiaceae</taxon>
        <taxon>Luteolibacter</taxon>
    </lineage>
</organism>
<name>A0ABU9AVK9_9BACT</name>
<dbReference type="InterPro" id="IPR013222">
    <property type="entry name" value="Glyco_hyd_98_carb-bd"/>
</dbReference>
<evidence type="ECO:0000256" key="5">
    <source>
        <dbReference type="ARBA" id="ARBA00022801"/>
    </source>
</evidence>
<evidence type="ECO:0000313" key="9">
    <source>
        <dbReference type="EMBL" id="MEK7951062.1"/>
    </source>
</evidence>
<comment type="caution">
    <text evidence="9">The sequence shown here is derived from an EMBL/GenBank/DDBJ whole genome shotgun (WGS) entry which is preliminary data.</text>
</comment>
<dbReference type="InterPro" id="IPR008979">
    <property type="entry name" value="Galactose-bd-like_sf"/>
</dbReference>
<evidence type="ECO:0000256" key="6">
    <source>
        <dbReference type="ARBA" id="ARBA00023295"/>
    </source>
</evidence>
<keyword evidence="6" id="KW-0326">Glycosidase</keyword>
<protein>
    <submittedName>
        <fullName evidence="9">NPCBM/NEW2 domain-containing protein</fullName>
    </submittedName>
</protein>
<dbReference type="SUPFAM" id="SSF51126">
    <property type="entry name" value="Pectin lyase-like"/>
    <property type="match status" value="1"/>
</dbReference>
<dbReference type="SMART" id="SM00710">
    <property type="entry name" value="PbH1"/>
    <property type="match status" value="3"/>
</dbReference>
<dbReference type="Pfam" id="PF23763">
    <property type="entry name" value="Beta-barrel_GLAA-B_I"/>
    <property type="match status" value="1"/>
</dbReference>
<evidence type="ECO:0000256" key="3">
    <source>
        <dbReference type="ARBA" id="ARBA00022729"/>
    </source>
</evidence>
<keyword evidence="3 7" id="KW-0732">Signal</keyword>
<reference evidence="9 10" key="1">
    <citation type="submission" date="2024-04" db="EMBL/GenBank/DDBJ databases">
        <title>Luteolibacter sp. isolated from soil.</title>
        <authorList>
            <person name="An J."/>
        </authorList>
    </citation>
    <scope>NUCLEOTIDE SEQUENCE [LARGE SCALE GENOMIC DNA]</scope>
    <source>
        <strain evidence="9 10">Y139</strain>
    </source>
</reference>
<dbReference type="InterPro" id="IPR057275">
    <property type="entry name" value="Beta-barrel_GLAA-B_I"/>
</dbReference>
<accession>A0ABU9AVK9</accession>
<dbReference type="Proteomes" id="UP001371305">
    <property type="component" value="Unassembled WGS sequence"/>
</dbReference>
<dbReference type="SUPFAM" id="SSF49785">
    <property type="entry name" value="Galactose-binding domain-like"/>
    <property type="match status" value="1"/>
</dbReference>
<dbReference type="SMART" id="SM00776">
    <property type="entry name" value="NPCBM"/>
    <property type="match status" value="1"/>
</dbReference>
<dbReference type="InterPro" id="IPR012334">
    <property type="entry name" value="Pectin_lyas_fold"/>
</dbReference>
<evidence type="ECO:0000256" key="4">
    <source>
        <dbReference type="ARBA" id="ARBA00022737"/>
    </source>
</evidence>
<keyword evidence="10" id="KW-1185">Reference proteome</keyword>
<evidence type="ECO:0000256" key="7">
    <source>
        <dbReference type="SAM" id="SignalP"/>
    </source>
</evidence>
<feature type="domain" description="Glycosyl hydrolase family 98 putative carbohydrate-binding module" evidence="8">
    <location>
        <begin position="16"/>
        <end position="157"/>
    </location>
</feature>
<dbReference type="InterPro" id="IPR038637">
    <property type="entry name" value="NPCBM_sf"/>
</dbReference>
<dbReference type="InterPro" id="IPR056441">
    <property type="entry name" value="Beta-barrel_GLAA-B_II"/>
</dbReference>
<comment type="catalytic activity">
    <reaction evidence="1">
        <text>Hydrolysis of terminal, non-reducing alpha-D-galactose residues in alpha-D-galactosides, including galactose oligosaccharides, galactomannans and galactolipids.</text>
        <dbReference type="EC" id="3.2.1.22"/>
    </reaction>
</comment>
<dbReference type="InterPro" id="IPR006626">
    <property type="entry name" value="PbH1"/>
</dbReference>
<dbReference type="Pfam" id="PF23764">
    <property type="entry name" value="Beta-barrel_GLAA-B_II"/>
    <property type="match status" value="1"/>
</dbReference>